<feature type="region of interest" description="Disordered" evidence="18">
    <location>
        <begin position="559"/>
        <end position="578"/>
    </location>
</feature>
<comment type="subcellular location">
    <subcellularLocation>
        <location evidence="1">Nucleus</location>
    </subcellularLocation>
</comment>
<dbReference type="FunFam" id="3.30.160.60:FF:000262">
    <property type="entry name" value="PR domain zinc finger protein 1"/>
    <property type="match status" value="1"/>
</dbReference>
<feature type="compositionally biased region" description="Polar residues" evidence="18">
    <location>
        <begin position="396"/>
        <end position="406"/>
    </location>
</feature>
<dbReference type="FunFam" id="3.30.160.60:FF:000446">
    <property type="entry name" value="Zinc finger protein"/>
    <property type="match status" value="1"/>
</dbReference>
<organism evidence="21">
    <name type="scientific">Cacopsylla melanoneura</name>
    <dbReference type="NCBI Taxonomy" id="428564"/>
    <lineage>
        <taxon>Eukaryota</taxon>
        <taxon>Metazoa</taxon>
        <taxon>Ecdysozoa</taxon>
        <taxon>Arthropoda</taxon>
        <taxon>Hexapoda</taxon>
        <taxon>Insecta</taxon>
        <taxon>Pterygota</taxon>
        <taxon>Neoptera</taxon>
        <taxon>Paraneoptera</taxon>
        <taxon>Hemiptera</taxon>
        <taxon>Sternorrhyncha</taxon>
        <taxon>Psylloidea</taxon>
        <taxon>Psyllidae</taxon>
        <taxon>Psyllinae</taxon>
        <taxon>Cacopsylla</taxon>
    </lineage>
</organism>
<dbReference type="GO" id="GO:0045087">
    <property type="term" value="P:innate immune response"/>
    <property type="evidence" value="ECO:0007669"/>
    <property type="project" value="UniProtKB-KW"/>
</dbReference>
<dbReference type="InterPro" id="IPR044413">
    <property type="entry name" value="PRDM1_PR-SET"/>
</dbReference>
<dbReference type="GO" id="GO:0002682">
    <property type="term" value="P:regulation of immune system process"/>
    <property type="evidence" value="ECO:0007669"/>
    <property type="project" value="UniProtKB-ARBA"/>
</dbReference>
<keyword evidence="10" id="KW-0238">DNA-binding</keyword>
<keyword evidence="8" id="KW-0391">Immunity</keyword>
<evidence type="ECO:0000256" key="11">
    <source>
        <dbReference type="ARBA" id="ARBA00023130"/>
    </source>
</evidence>
<dbReference type="GO" id="GO:0008270">
    <property type="term" value="F:zinc ion binding"/>
    <property type="evidence" value="ECO:0007669"/>
    <property type="project" value="UniProtKB-KW"/>
</dbReference>
<feature type="domain" description="C2H2-type" evidence="19">
    <location>
        <begin position="803"/>
        <end position="830"/>
    </location>
</feature>
<evidence type="ECO:0000256" key="2">
    <source>
        <dbReference type="ARBA" id="ARBA00006991"/>
    </source>
</evidence>
<evidence type="ECO:0000256" key="9">
    <source>
        <dbReference type="ARBA" id="ARBA00023015"/>
    </source>
</evidence>
<name>A0A8D9A1E4_9HEMI</name>
<dbReference type="PROSITE" id="PS00028">
    <property type="entry name" value="ZINC_FINGER_C2H2_1"/>
    <property type="match status" value="4"/>
</dbReference>
<feature type="region of interest" description="Disordered" evidence="18">
    <location>
        <begin position="498"/>
        <end position="536"/>
    </location>
</feature>
<feature type="compositionally biased region" description="Polar residues" evidence="18">
    <location>
        <begin position="691"/>
        <end position="700"/>
    </location>
</feature>
<dbReference type="InterPro" id="IPR046341">
    <property type="entry name" value="SET_dom_sf"/>
</dbReference>
<feature type="domain" description="C2H2-type" evidence="19">
    <location>
        <begin position="747"/>
        <end position="774"/>
    </location>
</feature>
<dbReference type="GO" id="GO:0002250">
    <property type="term" value="P:adaptive immune response"/>
    <property type="evidence" value="ECO:0007669"/>
    <property type="project" value="UniProtKB-KW"/>
</dbReference>
<dbReference type="GO" id="GO:0008170">
    <property type="term" value="F:N-methyltransferase activity"/>
    <property type="evidence" value="ECO:0007669"/>
    <property type="project" value="UniProtKB-ARBA"/>
</dbReference>
<feature type="domain" description="C2H2-type" evidence="19">
    <location>
        <begin position="719"/>
        <end position="746"/>
    </location>
</feature>
<evidence type="ECO:0000256" key="14">
    <source>
        <dbReference type="ARBA" id="ARBA00074461"/>
    </source>
</evidence>
<dbReference type="SMART" id="SM00317">
    <property type="entry name" value="SET"/>
    <property type="match status" value="1"/>
</dbReference>
<dbReference type="PANTHER" id="PTHR16515:SF59">
    <property type="entry name" value="PR DOMAIN ZINC FINGER PROTEIN 1"/>
    <property type="match status" value="1"/>
</dbReference>
<feature type="compositionally biased region" description="Basic and acidic residues" evidence="18">
    <location>
        <begin position="407"/>
        <end position="421"/>
    </location>
</feature>
<feature type="region of interest" description="Disordered" evidence="18">
    <location>
        <begin position="463"/>
        <end position="482"/>
    </location>
</feature>
<evidence type="ECO:0000256" key="5">
    <source>
        <dbReference type="ARBA" id="ARBA00022737"/>
    </source>
</evidence>
<evidence type="ECO:0000256" key="10">
    <source>
        <dbReference type="ARBA" id="ARBA00023125"/>
    </source>
</evidence>
<dbReference type="GO" id="GO:0008276">
    <property type="term" value="F:protein methyltransferase activity"/>
    <property type="evidence" value="ECO:0007669"/>
    <property type="project" value="UniProtKB-ARBA"/>
</dbReference>
<evidence type="ECO:0000259" key="20">
    <source>
        <dbReference type="PROSITE" id="PS50280"/>
    </source>
</evidence>
<evidence type="ECO:0000256" key="6">
    <source>
        <dbReference type="ARBA" id="ARBA00022771"/>
    </source>
</evidence>
<dbReference type="GO" id="GO:0000978">
    <property type="term" value="F:RNA polymerase II cis-regulatory region sequence-specific DNA binding"/>
    <property type="evidence" value="ECO:0007669"/>
    <property type="project" value="TreeGrafter"/>
</dbReference>
<evidence type="ECO:0000256" key="1">
    <source>
        <dbReference type="ARBA" id="ARBA00004123"/>
    </source>
</evidence>
<dbReference type="Gene3D" id="2.170.270.10">
    <property type="entry name" value="SET domain"/>
    <property type="match status" value="1"/>
</dbReference>
<dbReference type="CDD" id="cd19187">
    <property type="entry name" value="PR-SET_PRDM1"/>
    <property type="match status" value="1"/>
</dbReference>
<dbReference type="FunFam" id="3.30.160.60:FF:000833">
    <property type="entry name" value="PR domain zinc finger protein"/>
    <property type="match status" value="1"/>
</dbReference>
<keyword evidence="6 17" id="KW-0863">Zinc-finger</keyword>
<dbReference type="Pfam" id="PF21549">
    <property type="entry name" value="PRDM2_PR"/>
    <property type="match status" value="1"/>
</dbReference>
<dbReference type="AlphaFoldDB" id="A0A8D9A1E4"/>
<dbReference type="GO" id="GO:0051239">
    <property type="term" value="P:regulation of multicellular organismal process"/>
    <property type="evidence" value="ECO:0007669"/>
    <property type="project" value="UniProtKB-ARBA"/>
</dbReference>
<feature type="domain" description="SET" evidence="20">
    <location>
        <begin position="50"/>
        <end position="182"/>
    </location>
</feature>
<reference evidence="21" key="1">
    <citation type="submission" date="2021-05" db="EMBL/GenBank/DDBJ databases">
        <authorList>
            <person name="Alioto T."/>
            <person name="Alioto T."/>
            <person name="Gomez Garrido J."/>
        </authorList>
    </citation>
    <scope>NUCLEOTIDE SEQUENCE</scope>
</reference>
<keyword evidence="13" id="KW-0539">Nucleus</keyword>
<evidence type="ECO:0000259" key="19">
    <source>
        <dbReference type="PROSITE" id="PS50157"/>
    </source>
</evidence>
<feature type="domain" description="C2H2-type" evidence="19">
    <location>
        <begin position="775"/>
        <end position="802"/>
    </location>
</feature>
<dbReference type="FunFam" id="3.30.160.60:FF:001272">
    <property type="entry name" value="Zinc finger protein 683"/>
    <property type="match status" value="1"/>
</dbReference>
<keyword evidence="12" id="KW-0804">Transcription</keyword>
<dbReference type="GO" id="GO:0045165">
    <property type="term" value="P:cell fate commitment"/>
    <property type="evidence" value="ECO:0007669"/>
    <property type="project" value="TreeGrafter"/>
</dbReference>
<dbReference type="GO" id="GO:0008757">
    <property type="term" value="F:S-adenosylmethionine-dependent methyltransferase activity"/>
    <property type="evidence" value="ECO:0007669"/>
    <property type="project" value="UniProtKB-ARBA"/>
</dbReference>
<dbReference type="InterPro" id="IPR013087">
    <property type="entry name" value="Znf_C2H2_type"/>
</dbReference>
<dbReference type="EMBL" id="HBUF01547946">
    <property type="protein sequence ID" value="CAG6757818.1"/>
    <property type="molecule type" value="Transcribed_RNA"/>
</dbReference>
<keyword evidence="4" id="KW-0479">Metal-binding</keyword>
<evidence type="ECO:0000256" key="15">
    <source>
        <dbReference type="ARBA" id="ARBA00075301"/>
    </source>
</evidence>
<evidence type="ECO:0000256" key="13">
    <source>
        <dbReference type="ARBA" id="ARBA00023242"/>
    </source>
</evidence>
<comment type="similarity">
    <text evidence="2">Belongs to the krueppel C2H2-type zinc-finger protein family.</text>
</comment>
<feature type="compositionally biased region" description="Polar residues" evidence="18">
    <location>
        <begin position="599"/>
        <end position="609"/>
    </location>
</feature>
<dbReference type="PROSITE" id="PS50157">
    <property type="entry name" value="ZINC_FINGER_C2H2_2"/>
    <property type="match status" value="5"/>
</dbReference>
<keyword evidence="11" id="KW-1064">Adaptive immunity</keyword>
<dbReference type="GO" id="GO:0001227">
    <property type="term" value="F:DNA-binding transcription repressor activity, RNA polymerase II-specific"/>
    <property type="evidence" value="ECO:0007669"/>
    <property type="project" value="InterPro"/>
</dbReference>
<dbReference type="InterPro" id="IPR036236">
    <property type="entry name" value="Znf_C2H2_sf"/>
</dbReference>
<evidence type="ECO:0000313" key="21">
    <source>
        <dbReference type="EMBL" id="CAG6757818.1"/>
    </source>
</evidence>
<dbReference type="InterPro" id="IPR050331">
    <property type="entry name" value="Zinc_finger"/>
</dbReference>
<dbReference type="SUPFAM" id="SSF57667">
    <property type="entry name" value="beta-beta-alpha zinc fingers"/>
    <property type="match status" value="3"/>
</dbReference>
<dbReference type="GO" id="GO:0005634">
    <property type="term" value="C:nucleus"/>
    <property type="evidence" value="ECO:0007669"/>
    <property type="project" value="UniProtKB-SubCell"/>
</dbReference>
<keyword evidence="3" id="KW-0399">Innate immunity</keyword>
<feature type="domain" description="C2H2-type" evidence="19">
    <location>
        <begin position="831"/>
        <end position="865"/>
    </location>
</feature>
<dbReference type="PROSITE" id="PS50280">
    <property type="entry name" value="SET"/>
    <property type="match status" value="1"/>
</dbReference>
<evidence type="ECO:0000256" key="4">
    <source>
        <dbReference type="ARBA" id="ARBA00022723"/>
    </source>
</evidence>
<dbReference type="SUPFAM" id="SSF82199">
    <property type="entry name" value="SET domain"/>
    <property type="match status" value="1"/>
</dbReference>
<dbReference type="SMART" id="SM00355">
    <property type="entry name" value="ZnF_C2H2"/>
    <property type="match status" value="5"/>
</dbReference>
<evidence type="ECO:0000256" key="12">
    <source>
        <dbReference type="ARBA" id="ARBA00023163"/>
    </source>
</evidence>
<dbReference type="GO" id="GO:0005737">
    <property type="term" value="C:cytoplasm"/>
    <property type="evidence" value="ECO:0007669"/>
    <property type="project" value="TreeGrafter"/>
</dbReference>
<keyword evidence="9" id="KW-0805">Transcription regulation</keyword>
<evidence type="ECO:0000256" key="3">
    <source>
        <dbReference type="ARBA" id="ARBA00022588"/>
    </source>
</evidence>
<feature type="region of interest" description="Disordered" evidence="18">
    <location>
        <begin position="583"/>
        <end position="709"/>
    </location>
</feature>
<evidence type="ECO:0000256" key="16">
    <source>
        <dbReference type="ARBA" id="ARBA00078155"/>
    </source>
</evidence>
<evidence type="ECO:0000256" key="7">
    <source>
        <dbReference type="ARBA" id="ARBA00022833"/>
    </source>
</evidence>
<feature type="region of interest" description="Disordered" evidence="18">
    <location>
        <begin position="371"/>
        <end position="441"/>
    </location>
</feature>
<dbReference type="PANTHER" id="PTHR16515">
    <property type="entry name" value="PR DOMAIN ZINC FINGER PROTEIN"/>
    <property type="match status" value="1"/>
</dbReference>
<dbReference type="Pfam" id="PF00096">
    <property type="entry name" value="zf-C2H2"/>
    <property type="match status" value="4"/>
</dbReference>
<evidence type="ECO:0000256" key="17">
    <source>
        <dbReference type="PROSITE-ProRule" id="PRU00042"/>
    </source>
</evidence>
<keyword evidence="7" id="KW-0862">Zinc</keyword>
<protein>
    <recommendedName>
        <fullName evidence="14">Tissue-resident T-cell transcription regulator protein ZNF683</fullName>
    </recommendedName>
    <alternativeName>
        <fullName evidence="15">Homolog of Blimp-1 in T-cell</fullName>
    </alternativeName>
    <alternativeName>
        <fullName evidence="16">Zinc finger protein 683</fullName>
    </alternativeName>
</protein>
<evidence type="ECO:0000256" key="8">
    <source>
        <dbReference type="ARBA" id="ARBA00022859"/>
    </source>
</evidence>
<dbReference type="FunFam" id="3.30.160.60:FF:000132">
    <property type="entry name" value="PR domain zinc finger protein 1"/>
    <property type="match status" value="1"/>
</dbReference>
<keyword evidence="5" id="KW-0677">Repeat</keyword>
<evidence type="ECO:0000256" key="18">
    <source>
        <dbReference type="SAM" id="MobiDB-lite"/>
    </source>
</evidence>
<proteinExistence type="inferred from homology"/>
<dbReference type="InterPro" id="IPR001214">
    <property type="entry name" value="SET_dom"/>
</dbReference>
<sequence length="967" mass="110699">MRQEELESSDSPWDLDTIKEEEFEKLVVYYVRDRSPSPDNSNKAVSSLPKNLVIKRSQQIHLKEADGVFSTSYIPRGTRFGPVLGEVYPRDKIPDKPDKKHFWRVQIREDYGYKFNSKIHKENHLFYVIDAEDVTKSNWMRFVQPTTSRAAQNLVACQYKMDIYFYTIRPIMPNEELLVWYCREFAERIHCTPNPDDMMQKLYEKSSTLQQIYQPVVQRVIKSEIVSSSCSPSNHPGERNIVHKNIVLKQKQNFETQKKPWNNGIYNEKKRRINGDAKHVTINESGNNIKCYDENEQINCQTQMDNEVDPPLKIITNGYRIITDEGHIVSKPVSPKEYPIDDNLDKPIAKTDNIRSVADTVRTISTLRRDRVQSSDTKIYNRPPSRDNYLPLPEPSTGNYDQSSSVRSDEGYHSHGYHDEPFSPPHASCDESSNDSDNNYVLDFSKKPIEDVKMEDVDMDAKHFSDGHSSMTDGENSPDRNEFRKVKIKMSKLYHKFDQDKEVHSTSPPPPPPPGDNLMIVESPSPSDMEPQPVIKPPTSILENILMRSKAENGQKELRHIPSLNSPPSSPTEQAYSYKKSTRYGNLPVSPDSTHNHIQRSVSPVQASEANYPPSGHISLQSGYHSSPSIIIQSPTQSNGNYSPPSSSSNIYSHQPSIHHLMTVMPPHPHSFKPSQHSPRSLSPDDGSCGSPLSPNSQGSRGYRSLPYPLKKKDGKMHYECNVCYKTFGQLSNLKVHLRTHNGERPFQCNICTKSFTQLAHLQKHHLVHTGEKPHECIYCQKRFSSTSNLKTHMRLHSGQKPYHCEVCPARFTQYVHLKLHKRLHTNERPYVCKGCNKRYISLSGLRTHTKSTSCKTYYHEEDSEFQAAHGNIPDMYYEYAGSEVSNGNPEKHLSPIQDVDSRDCYENPMTLQNSEVVQNNPFQPIDPYHHIQKTSGHQIQTTPILLEPSQRPTVIESNQPHVIECT</sequence>
<feature type="compositionally biased region" description="Low complexity" evidence="18">
    <location>
        <begin position="626"/>
        <end position="658"/>
    </location>
</feature>
<accession>A0A8D9A1E4</accession>
<dbReference type="Gene3D" id="3.30.160.60">
    <property type="entry name" value="Classic Zinc Finger"/>
    <property type="match status" value="5"/>
</dbReference>
<feature type="compositionally biased region" description="Polar residues" evidence="18">
    <location>
        <begin position="563"/>
        <end position="575"/>
    </location>
</feature>